<dbReference type="InterPro" id="IPR013132">
    <property type="entry name" value="PseI/NeuA/B-like_N"/>
</dbReference>
<dbReference type="Gene3D" id="3.20.20.70">
    <property type="entry name" value="Aldolase class I"/>
    <property type="match status" value="1"/>
</dbReference>
<dbReference type="Proteomes" id="UP001354971">
    <property type="component" value="Unassembled WGS sequence"/>
</dbReference>
<dbReference type="InterPro" id="IPR051690">
    <property type="entry name" value="PseI-like"/>
</dbReference>
<protein>
    <submittedName>
        <fullName evidence="2">Pseudaminic acid synthase</fullName>
        <ecNumber evidence="2">2.5.1.97</ecNumber>
    </submittedName>
</protein>
<dbReference type="Gene3D" id="3.90.1210.10">
    <property type="entry name" value="Antifreeze-like/N-acetylneuraminic acid synthase C-terminal domain"/>
    <property type="match status" value="1"/>
</dbReference>
<evidence type="ECO:0000259" key="1">
    <source>
        <dbReference type="PROSITE" id="PS50844"/>
    </source>
</evidence>
<dbReference type="NCBIfam" id="TIGR03586">
    <property type="entry name" value="PseI"/>
    <property type="match status" value="1"/>
</dbReference>
<dbReference type="SMART" id="SM00858">
    <property type="entry name" value="SAF"/>
    <property type="match status" value="1"/>
</dbReference>
<name>A0ABU7LQL3_9PROT</name>
<dbReference type="EC" id="2.5.1.97" evidence="2"/>
<evidence type="ECO:0000313" key="3">
    <source>
        <dbReference type="Proteomes" id="UP001354971"/>
    </source>
</evidence>
<dbReference type="InterPro" id="IPR036732">
    <property type="entry name" value="AFP_Neu5c_C_sf"/>
</dbReference>
<feature type="domain" description="AFP-like" evidence="1">
    <location>
        <begin position="300"/>
        <end position="357"/>
    </location>
</feature>
<dbReference type="InterPro" id="IPR006190">
    <property type="entry name" value="SAF_AFP_Neu5Ac"/>
</dbReference>
<dbReference type="InterPro" id="IPR013785">
    <property type="entry name" value="Aldolase_TIM"/>
</dbReference>
<evidence type="ECO:0000313" key="2">
    <source>
        <dbReference type="EMBL" id="MEE2526208.1"/>
    </source>
</evidence>
<dbReference type="SUPFAM" id="SSF51569">
    <property type="entry name" value="Aldolase"/>
    <property type="match status" value="1"/>
</dbReference>
<keyword evidence="3" id="KW-1185">Reference proteome</keyword>
<dbReference type="InterPro" id="IPR020030">
    <property type="entry name" value="Pseudaminic_synth_PseI"/>
</dbReference>
<dbReference type="EMBL" id="JAZDRP010000004">
    <property type="protein sequence ID" value="MEE2526208.1"/>
    <property type="molecule type" value="Genomic_DNA"/>
</dbReference>
<gene>
    <name evidence="2" type="primary">pseI</name>
    <name evidence="2" type="ORF">V0U79_07500</name>
</gene>
<dbReference type="SUPFAM" id="SSF51269">
    <property type="entry name" value="AFP III-like domain"/>
    <property type="match status" value="1"/>
</dbReference>
<keyword evidence="2" id="KW-0808">Transferase</keyword>
<comment type="caution">
    <text evidence="2">The sequence shown here is derived from an EMBL/GenBank/DDBJ whole genome shotgun (WGS) entry which is preliminary data.</text>
</comment>
<dbReference type="GO" id="GO:0016740">
    <property type="term" value="F:transferase activity"/>
    <property type="evidence" value="ECO:0007669"/>
    <property type="project" value="UniProtKB-KW"/>
</dbReference>
<proteinExistence type="predicted"/>
<organism evidence="2 3">
    <name type="scientific">Hyphobacterium lacteum</name>
    <dbReference type="NCBI Taxonomy" id="3116575"/>
    <lineage>
        <taxon>Bacteria</taxon>
        <taxon>Pseudomonadati</taxon>
        <taxon>Pseudomonadota</taxon>
        <taxon>Alphaproteobacteria</taxon>
        <taxon>Maricaulales</taxon>
        <taxon>Maricaulaceae</taxon>
        <taxon>Hyphobacterium</taxon>
    </lineage>
</organism>
<sequence>MTSHSNPPRAAFAIAGREIGDGHAPYVIAEVSGNHNKDLAKALKMIDVAAECGADAVKFQTYTADSLTLPSNKPDFQITTGTWAGYNLHQLYQEAATPYEWFPALFDHAKARGITVFSSPFDNDAVDLLERLDAPAHKIASNEFTDWPLIRYAAKTGKPLILSTGTATLAEIDDTVAFLEREGVTDYALLHCVSAYPAPIEAAHMRNITALRERFPVPVGFSDHTLDITAPVVATSLGAAIIEKHFVLDRSEGGPDSSFAIEPDELRRLCETVRDAHAALGGPQFGMKDAETKSPIYRRHFYATRDIAAGEEIGPHNVKAIRARKGIAARDFERLFGTKAALAIPAHEPVTWEAVDE</sequence>
<reference evidence="2 3" key="1">
    <citation type="submission" date="2024-01" db="EMBL/GenBank/DDBJ databases">
        <title>Hyphobacterium bacterium isolated from marine sediment.</title>
        <authorList>
            <person name="Zhao S."/>
        </authorList>
    </citation>
    <scope>NUCLEOTIDE SEQUENCE [LARGE SCALE GENOMIC DNA]</scope>
    <source>
        <strain evidence="3">HN65</strain>
    </source>
</reference>
<dbReference type="PANTHER" id="PTHR42966:SF2">
    <property type="entry name" value="PSEUDAMINIC ACID SYNTHASE"/>
    <property type="match status" value="1"/>
</dbReference>
<dbReference type="CDD" id="cd11615">
    <property type="entry name" value="SAF_NeuB_like"/>
    <property type="match status" value="1"/>
</dbReference>
<dbReference type="PANTHER" id="PTHR42966">
    <property type="entry name" value="N-ACETYLNEURAMINATE SYNTHASE"/>
    <property type="match status" value="1"/>
</dbReference>
<dbReference type="InterPro" id="IPR013974">
    <property type="entry name" value="SAF"/>
</dbReference>
<dbReference type="PROSITE" id="PS50844">
    <property type="entry name" value="AFP_LIKE"/>
    <property type="match status" value="1"/>
</dbReference>
<dbReference type="Pfam" id="PF03102">
    <property type="entry name" value="NeuB"/>
    <property type="match status" value="1"/>
</dbReference>
<dbReference type="InterPro" id="IPR057736">
    <property type="entry name" value="SAF_PseI/NeuA/NeuB"/>
</dbReference>
<dbReference type="Pfam" id="PF08666">
    <property type="entry name" value="SAF"/>
    <property type="match status" value="1"/>
</dbReference>
<accession>A0ABU7LQL3</accession>
<dbReference type="RefSeq" id="WP_330198871.1">
    <property type="nucleotide sequence ID" value="NZ_JAZDRP010000004.1"/>
</dbReference>